<dbReference type="EMBL" id="MU005573">
    <property type="protein sequence ID" value="KAF2688453.1"/>
    <property type="molecule type" value="Genomic_DNA"/>
</dbReference>
<organism evidence="2 3">
    <name type="scientific">Lentithecium fluviatile CBS 122367</name>
    <dbReference type="NCBI Taxonomy" id="1168545"/>
    <lineage>
        <taxon>Eukaryota</taxon>
        <taxon>Fungi</taxon>
        <taxon>Dikarya</taxon>
        <taxon>Ascomycota</taxon>
        <taxon>Pezizomycotina</taxon>
        <taxon>Dothideomycetes</taxon>
        <taxon>Pleosporomycetidae</taxon>
        <taxon>Pleosporales</taxon>
        <taxon>Massarineae</taxon>
        <taxon>Lentitheciaceae</taxon>
        <taxon>Lentithecium</taxon>
    </lineage>
</organism>
<keyword evidence="3" id="KW-1185">Reference proteome</keyword>
<feature type="compositionally biased region" description="Basic and acidic residues" evidence="1">
    <location>
        <begin position="452"/>
        <end position="471"/>
    </location>
</feature>
<dbReference type="AlphaFoldDB" id="A0A6G1JE88"/>
<feature type="compositionally biased region" description="Polar residues" evidence="1">
    <location>
        <begin position="735"/>
        <end position="750"/>
    </location>
</feature>
<evidence type="ECO:0000256" key="1">
    <source>
        <dbReference type="SAM" id="MobiDB-lite"/>
    </source>
</evidence>
<feature type="compositionally biased region" description="Basic and acidic residues" evidence="1">
    <location>
        <begin position="534"/>
        <end position="572"/>
    </location>
</feature>
<gene>
    <name evidence="2" type="ORF">K458DRAFT_400644</name>
</gene>
<dbReference type="Proteomes" id="UP000799291">
    <property type="component" value="Unassembled WGS sequence"/>
</dbReference>
<dbReference type="OrthoDB" id="5421195at2759"/>
<feature type="region of interest" description="Disordered" evidence="1">
    <location>
        <begin position="451"/>
        <end position="471"/>
    </location>
</feature>
<dbReference type="Pfam" id="PF12520">
    <property type="entry name" value="DUF3723"/>
    <property type="match status" value="1"/>
</dbReference>
<evidence type="ECO:0000313" key="3">
    <source>
        <dbReference type="Proteomes" id="UP000799291"/>
    </source>
</evidence>
<name>A0A6G1JE88_9PLEO</name>
<proteinExistence type="predicted"/>
<accession>A0A6G1JE88</accession>
<feature type="region of interest" description="Disordered" evidence="1">
    <location>
        <begin position="720"/>
        <end position="762"/>
    </location>
</feature>
<reference evidence="2" key="1">
    <citation type="journal article" date="2020" name="Stud. Mycol.">
        <title>101 Dothideomycetes genomes: a test case for predicting lifestyles and emergence of pathogens.</title>
        <authorList>
            <person name="Haridas S."/>
            <person name="Albert R."/>
            <person name="Binder M."/>
            <person name="Bloem J."/>
            <person name="Labutti K."/>
            <person name="Salamov A."/>
            <person name="Andreopoulos B."/>
            <person name="Baker S."/>
            <person name="Barry K."/>
            <person name="Bills G."/>
            <person name="Bluhm B."/>
            <person name="Cannon C."/>
            <person name="Castanera R."/>
            <person name="Culley D."/>
            <person name="Daum C."/>
            <person name="Ezra D."/>
            <person name="Gonzalez J."/>
            <person name="Henrissat B."/>
            <person name="Kuo A."/>
            <person name="Liang C."/>
            <person name="Lipzen A."/>
            <person name="Lutzoni F."/>
            <person name="Magnuson J."/>
            <person name="Mondo S."/>
            <person name="Nolan M."/>
            <person name="Ohm R."/>
            <person name="Pangilinan J."/>
            <person name="Park H.-J."/>
            <person name="Ramirez L."/>
            <person name="Alfaro M."/>
            <person name="Sun H."/>
            <person name="Tritt A."/>
            <person name="Yoshinaga Y."/>
            <person name="Zwiers L.-H."/>
            <person name="Turgeon B."/>
            <person name="Goodwin S."/>
            <person name="Spatafora J."/>
            <person name="Crous P."/>
            <person name="Grigoriev I."/>
        </authorList>
    </citation>
    <scope>NUCLEOTIDE SEQUENCE</scope>
    <source>
        <strain evidence="2">CBS 122367</strain>
    </source>
</reference>
<evidence type="ECO:0000313" key="2">
    <source>
        <dbReference type="EMBL" id="KAF2688453.1"/>
    </source>
</evidence>
<protein>
    <submittedName>
        <fullName evidence="2">Uncharacterized protein</fullName>
    </submittedName>
</protein>
<sequence length="762" mass="88253">MCRARFIEREQRIAAERILKLRGAARLKVEVLHFPHDPKNSRDVDDKHAEKLTTLLKAGNEQDYSQFRSRVPAIIDQHQLEDPIAVSGISAERLLDPHDCPELDFPAGFQLECLHGQHRIKAAANIHPGSRWVVDLYLADIPALKWGMRLSTSHKIFATKCYEENLCHLSYIKEVWTKILPDAQARQKLSRADVKALELTAPGACRADREHLYGQLRSGKIFGAFNEQERETIWAEVLSISSDRLIPSFYSYFEDINYFQGPVKYVKSLIELSPRDSVSSALLRAFRDENQRVNQYVVLKSESRFVLRPGDLSDGEDIALRQIWIIAMRYSEAKLDWKPSKKTLCEIAAHAYRLGFKSKPILNLIQGSADRQIALKALLEARRPERFKYDAAAFEEYIEQMIRVLCLSGKPARIVNHGTTHGQTRTPEEMVEVEAEEETREFAEQQRFAQLAERRERQMQTEQERERQRQADEVRLAQLSEHRQTEEVRLAQLTKQREAMLPMVERLIQLAEQEERQREGIYEQQRLAQISEQEGERQKRAEQERQAEEERLRLAEQKSQRRAEEDRHRQTEQELFETDDTQETQGEAIVEEGRRLSERLVEDKEVIEPVTQRQAEKGQVELDAASSYQHVDAQKVPITFKICAKGTWRVESSFLVDPSNPLEVKEIERRAIRYTRKRNRIEIYDMNFRKLDPRTCFEDVTTDGTNTILLIPASERDFVEFPDAPGMHNEPQAESAASQQPNLASNSQAEQDAGPARKKTHL</sequence>
<dbReference type="InterPro" id="IPR022198">
    <property type="entry name" value="DUF3723"/>
</dbReference>
<feature type="region of interest" description="Disordered" evidence="1">
    <location>
        <begin position="529"/>
        <end position="586"/>
    </location>
</feature>